<keyword evidence="3" id="KW-1185">Reference proteome</keyword>
<protein>
    <recommendedName>
        <fullName evidence="1">SnoaL-like domain-containing protein</fullName>
    </recommendedName>
</protein>
<dbReference type="SUPFAM" id="SSF54427">
    <property type="entry name" value="NTF2-like"/>
    <property type="match status" value="1"/>
</dbReference>
<name>A0A840PDX2_9ACTN</name>
<organism evidence="2 3">
    <name type="scientific">Thermocatellispora tengchongensis</name>
    <dbReference type="NCBI Taxonomy" id="1073253"/>
    <lineage>
        <taxon>Bacteria</taxon>
        <taxon>Bacillati</taxon>
        <taxon>Actinomycetota</taxon>
        <taxon>Actinomycetes</taxon>
        <taxon>Streptosporangiales</taxon>
        <taxon>Streptosporangiaceae</taxon>
        <taxon>Thermocatellispora</taxon>
    </lineage>
</organism>
<dbReference type="Proteomes" id="UP000578449">
    <property type="component" value="Unassembled WGS sequence"/>
</dbReference>
<dbReference type="RefSeq" id="WP_185056442.1">
    <property type="nucleotide sequence ID" value="NZ_BAABIX010000049.1"/>
</dbReference>
<proteinExistence type="predicted"/>
<feature type="domain" description="SnoaL-like" evidence="1">
    <location>
        <begin position="18"/>
        <end position="120"/>
    </location>
</feature>
<evidence type="ECO:0000313" key="3">
    <source>
        <dbReference type="Proteomes" id="UP000578449"/>
    </source>
</evidence>
<dbReference type="Pfam" id="PF12680">
    <property type="entry name" value="SnoaL_2"/>
    <property type="match status" value="1"/>
</dbReference>
<dbReference type="InterPro" id="IPR037401">
    <property type="entry name" value="SnoaL-like"/>
</dbReference>
<reference evidence="2 3" key="1">
    <citation type="submission" date="2020-08" db="EMBL/GenBank/DDBJ databases">
        <title>Genomic Encyclopedia of Type Strains, Phase IV (KMG-IV): sequencing the most valuable type-strain genomes for metagenomic binning, comparative biology and taxonomic classification.</title>
        <authorList>
            <person name="Goeker M."/>
        </authorList>
    </citation>
    <scope>NUCLEOTIDE SEQUENCE [LARGE SCALE GENOMIC DNA]</scope>
    <source>
        <strain evidence="2 3">DSM 45615</strain>
    </source>
</reference>
<dbReference type="AlphaFoldDB" id="A0A840PDX2"/>
<dbReference type="EMBL" id="JACHGN010000031">
    <property type="protein sequence ID" value="MBB5139614.1"/>
    <property type="molecule type" value="Genomic_DNA"/>
</dbReference>
<gene>
    <name evidence="2" type="ORF">HNP84_009378</name>
</gene>
<dbReference type="InterPro" id="IPR032710">
    <property type="entry name" value="NTF2-like_dom_sf"/>
</dbReference>
<evidence type="ECO:0000259" key="1">
    <source>
        <dbReference type="Pfam" id="PF12680"/>
    </source>
</evidence>
<sequence>MTPNTPARPQERAHADAVDAFIAAANSDDPARRADLLSRALAPGVVFWGPLGRGVGRDAVEDFITEVVQSYRAGGCRLVRTTSVDAPHEWARFGWRFEAPDGGTVLSGTDMVHVTPAGDIDEIVVFAGPLH</sequence>
<dbReference type="Gene3D" id="3.10.450.50">
    <property type="match status" value="1"/>
</dbReference>
<comment type="caution">
    <text evidence="2">The sequence shown here is derived from an EMBL/GenBank/DDBJ whole genome shotgun (WGS) entry which is preliminary data.</text>
</comment>
<accession>A0A840PDX2</accession>
<evidence type="ECO:0000313" key="2">
    <source>
        <dbReference type="EMBL" id="MBB5139614.1"/>
    </source>
</evidence>